<evidence type="ECO:0000256" key="4">
    <source>
        <dbReference type="ARBA" id="ARBA00022679"/>
    </source>
</evidence>
<keyword evidence="10" id="KW-0489">Methyltransferase</keyword>
<evidence type="ECO:0000259" key="9">
    <source>
        <dbReference type="Pfam" id="PF08669"/>
    </source>
</evidence>
<dbReference type="OrthoDB" id="9774591at2"/>
<dbReference type="AlphaFoldDB" id="A0A370UE16"/>
<evidence type="ECO:0000256" key="3">
    <source>
        <dbReference type="ARBA" id="ARBA00022576"/>
    </source>
</evidence>
<dbReference type="GO" id="GO:0004047">
    <property type="term" value="F:aminomethyltransferase activity"/>
    <property type="evidence" value="ECO:0007669"/>
    <property type="project" value="UniProtKB-EC"/>
</dbReference>
<dbReference type="PANTHER" id="PTHR43757">
    <property type="entry name" value="AMINOMETHYLTRANSFERASE"/>
    <property type="match status" value="1"/>
</dbReference>
<keyword evidence="11" id="KW-1185">Reference proteome</keyword>
<dbReference type="InterPro" id="IPR029043">
    <property type="entry name" value="GcvT/YgfZ_C"/>
</dbReference>
<evidence type="ECO:0000256" key="2">
    <source>
        <dbReference type="ARBA" id="ARBA00012616"/>
    </source>
</evidence>
<accession>A0A370UE16</accession>
<evidence type="ECO:0000256" key="7">
    <source>
        <dbReference type="PIRSR" id="PIRSR006487-1"/>
    </source>
</evidence>
<keyword evidence="4 10" id="KW-0808">Transferase</keyword>
<dbReference type="Gene3D" id="3.30.1360.120">
    <property type="entry name" value="Probable tRNA modification gtpase trme, domain 1"/>
    <property type="match status" value="1"/>
</dbReference>
<name>A0A370UE16_9GAMM</name>
<dbReference type="Gene3D" id="3.30.70.1400">
    <property type="entry name" value="Aminomethyltransferase beta-barrel domains"/>
    <property type="match status" value="1"/>
</dbReference>
<evidence type="ECO:0000313" key="11">
    <source>
        <dbReference type="Proteomes" id="UP000254326"/>
    </source>
</evidence>
<feature type="domain" description="Aminomethyltransferase C-terminal" evidence="9">
    <location>
        <begin position="282"/>
        <end position="358"/>
    </location>
</feature>
<dbReference type="NCBIfam" id="TIGR00528">
    <property type="entry name" value="gcvT"/>
    <property type="match status" value="1"/>
</dbReference>
<dbReference type="GO" id="GO:0006546">
    <property type="term" value="P:glycine catabolic process"/>
    <property type="evidence" value="ECO:0007669"/>
    <property type="project" value="InterPro"/>
</dbReference>
<dbReference type="SUPFAM" id="SSF103025">
    <property type="entry name" value="Folate-binding domain"/>
    <property type="match status" value="1"/>
</dbReference>
<dbReference type="InterPro" id="IPR006222">
    <property type="entry name" value="GCVT_N"/>
</dbReference>
<dbReference type="GO" id="GO:0008168">
    <property type="term" value="F:methyltransferase activity"/>
    <property type="evidence" value="ECO:0007669"/>
    <property type="project" value="UniProtKB-KW"/>
</dbReference>
<dbReference type="EMBL" id="QKRA01000001">
    <property type="protein sequence ID" value="RDL45945.1"/>
    <property type="molecule type" value="Genomic_DNA"/>
</dbReference>
<dbReference type="FunFam" id="3.30.70.1400:FF:000001">
    <property type="entry name" value="Aminomethyltransferase"/>
    <property type="match status" value="1"/>
</dbReference>
<feature type="binding site" evidence="7">
    <location>
        <position position="192"/>
    </location>
    <ligand>
        <name>substrate</name>
    </ligand>
</feature>
<comment type="catalytic activity">
    <reaction evidence="6">
        <text>N(6)-[(R)-S(8)-aminomethyldihydrolipoyl]-L-lysyl-[protein] + (6S)-5,6,7,8-tetrahydrofolate = N(6)-[(R)-dihydrolipoyl]-L-lysyl-[protein] + (6R)-5,10-methylene-5,6,7,8-tetrahydrofolate + NH4(+)</text>
        <dbReference type="Rhea" id="RHEA:16945"/>
        <dbReference type="Rhea" id="RHEA-COMP:10475"/>
        <dbReference type="Rhea" id="RHEA-COMP:10492"/>
        <dbReference type="ChEBI" id="CHEBI:15636"/>
        <dbReference type="ChEBI" id="CHEBI:28938"/>
        <dbReference type="ChEBI" id="CHEBI:57453"/>
        <dbReference type="ChEBI" id="CHEBI:83100"/>
        <dbReference type="ChEBI" id="CHEBI:83143"/>
        <dbReference type="EC" id="2.1.2.10"/>
    </reaction>
</comment>
<dbReference type="Pfam" id="PF01571">
    <property type="entry name" value="GCV_T"/>
    <property type="match status" value="1"/>
</dbReference>
<keyword evidence="3" id="KW-0032">Aminotransferase</keyword>
<gene>
    <name evidence="10" type="ORF">DN730_02525</name>
</gene>
<feature type="domain" description="GCVT N-terminal" evidence="8">
    <location>
        <begin position="6"/>
        <end position="254"/>
    </location>
</feature>
<comment type="caution">
    <text evidence="10">The sequence shown here is derived from an EMBL/GenBank/DDBJ whole genome shotgun (WGS) entry which is preliminary data.</text>
</comment>
<dbReference type="NCBIfam" id="NF001567">
    <property type="entry name" value="PRK00389.1"/>
    <property type="match status" value="1"/>
</dbReference>
<sequence>MKHTPLYQAHINAEARMVEFAGYEMPVQYPLGVKKEHLWTRSNAGLFDVSHMGQVILRGPNVKEELEMILPVDVKGLAVNSQRYGVFTNEVGGIADDLMFTSWGDDAVYMVVNAACKEQDVAHLRASLPTTSVEVVEDRALVAIQGPKARMAAARLLPEIESLLFMNSTKVKWQGAELWVSCSGYTGEDGYEISVPNECATNFCEALTEMEEVQWIGLGARDSLRLEAGLCLYGHDLDDTTTPVEASITWAIQKVRREGGEREGNFIGSDVVLSQLSSGVQRKRVGFIVDGKAPVREGVEIVDEHGKKVGVVTSGGFAPSLGQPIVMAYVDTDSLDTPLFASLRGKMITLRSTKMPFVPARYYRG</sequence>
<proteinExistence type="inferred from homology"/>
<dbReference type="GO" id="GO:0008483">
    <property type="term" value="F:transaminase activity"/>
    <property type="evidence" value="ECO:0007669"/>
    <property type="project" value="UniProtKB-KW"/>
</dbReference>
<protein>
    <recommendedName>
        <fullName evidence="2">aminomethyltransferase</fullName>
        <ecNumber evidence="2">2.1.2.10</ecNumber>
    </recommendedName>
    <alternativeName>
        <fullName evidence="5">Glycine cleavage system T protein</fullName>
    </alternativeName>
</protein>
<organism evidence="10 11">
    <name type="scientific">Marinomonas piezotolerans</name>
    <dbReference type="NCBI Taxonomy" id="2213058"/>
    <lineage>
        <taxon>Bacteria</taxon>
        <taxon>Pseudomonadati</taxon>
        <taxon>Pseudomonadota</taxon>
        <taxon>Gammaproteobacteria</taxon>
        <taxon>Oceanospirillales</taxon>
        <taxon>Oceanospirillaceae</taxon>
        <taxon>Marinomonas</taxon>
    </lineage>
</organism>
<dbReference type="Gene3D" id="2.40.30.110">
    <property type="entry name" value="Aminomethyltransferase beta-barrel domains"/>
    <property type="match status" value="1"/>
</dbReference>
<dbReference type="NCBIfam" id="NF010093">
    <property type="entry name" value="PRK13579.1"/>
    <property type="match status" value="1"/>
</dbReference>
<evidence type="ECO:0000256" key="5">
    <source>
        <dbReference type="ARBA" id="ARBA00031395"/>
    </source>
</evidence>
<dbReference type="PIRSF" id="PIRSF006487">
    <property type="entry name" value="GcvT"/>
    <property type="match status" value="1"/>
</dbReference>
<dbReference type="PANTHER" id="PTHR43757:SF2">
    <property type="entry name" value="AMINOMETHYLTRANSFERASE, MITOCHONDRIAL"/>
    <property type="match status" value="1"/>
</dbReference>
<evidence type="ECO:0000259" key="8">
    <source>
        <dbReference type="Pfam" id="PF01571"/>
    </source>
</evidence>
<dbReference type="RefSeq" id="WP_115466532.1">
    <property type="nucleotide sequence ID" value="NZ_QKRA01000001.1"/>
</dbReference>
<dbReference type="InterPro" id="IPR027266">
    <property type="entry name" value="TrmE/GcvT-like"/>
</dbReference>
<dbReference type="SUPFAM" id="SSF101790">
    <property type="entry name" value="Aminomethyltransferase beta-barrel domain"/>
    <property type="match status" value="1"/>
</dbReference>
<evidence type="ECO:0000256" key="6">
    <source>
        <dbReference type="ARBA" id="ARBA00047665"/>
    </source>
</evidence>
<evidence type="ECO:0000313" key="10">
    <source>
        <dbReference type="EMBL" id="RDL45945.1"/>
    </source>
</evidence>
<dbReference type="Proteomes" id="UP000254326">
    <property type="component" value="Unassembled WGS sequence"/>
</dbReference>
<evidence type="ECO:0000256" key="1">
    <source>
        <dbReference type="ARBA" id="ARBA00008609"/>
    </source>
</evidence>
<dbReference type="Gene3D" id="4.10.1250.10">
    <property type="entry name" value="Aminomethyltransferase fragment"/>
    <property type="match status" value="1"/>
</dbReference>
<reference evidence="10 11" key="1">
    <citation type="submission" date="2018-06" db="EMBL/GenBank/DDBJ databases">
        <title>Marinomonas sp. YLB-05 draft genome sequence.</title>
        <authorList>
            <person name="Yu L."/>
            <person name="Tang X."/>
        </authorList>
    </citation>
    <scope>NUCLEOTIDE SEQUENCE [LARGE SCALE GENOMIC DNA]</scope>
    <source>
        <strain evidence="10 11">YLB-05</strain>
    </source>
</reference>
<dbReference type="GO" id="GO:0005960">
    <property type="term" value="C:glycine cleavage complex"/>
    <property type="evidence" value="ECO:0007669"/>
    <property type="project" value="InterPro"/>
</dbReference>
<dbReference type="GO" id="GO:0032259">
    <property type="term" value="P:methylation"/>
    <property type="evidence" value="ECO:0007669"/>
    <property type="project" value="UniProtKB-KW"/>
</dbReference>
<comment type="similarity">
    <text evidence="1">Belongs to the GcvT family.</text>
</comment>
<dbReference type="InterPro" id="IPR028896">
    <property type="entry name" value="GcvT/YgfZ/DmdA"/>
</dbReference>
<dbReference type="InterPro" id="IPR006223">
    <property type="entry name" value="GcvT"/>
</dbReference>
<dbReference type="InterPro" id="IPR013977">
    <property type="entry name" value="GcvT_C"/>
</dbReference>
<dbReference type="Pfam" id="PF08669">
    <property type="entry name" value="GCV_T_C"/>
    <property type="match status" value="1"/>
</dbReference>
<dbReference type="EC" id="2.1.2.10" evidence="2"/>